<dbReference type="AlphaFoldDB" id="A0A9D8PQV6"/>
<feature type="domain" description="Transglutaminase-like" evidence="1">
    <location>
        <begin position="30"/>
        <end position="145"/>
    </location>
</feature>
<evidence type="ECO:0000313" key="2">
    <source>
        <dbReference type="EMBL" id="MBN1574278.1"/>
    </source>
</evidence>
<name>A0A9D8PQV6_9DELT</name>
<sequence length="238" mass="27154">MKDTKDMKDMEIYLKPTKVIDSDHPDVRGVALSLTKGLNTDPERAEKIFYFVRDKIRYNPYSPFHKEEFYVASTVLKRGDGYCIQKAVLLAALGRAVNIPTRLGFADIRNHQLPKKMLEIQGTDTIYSHGFTELFIEGRWLKATPAFNIEMCDKLGLAPVEFDGTSDGTFHRLDRKGNISIEYLKDVGNWPDLPLPHILESFVKLFGKERFELLMKVIDDMGHAEALKHFGVEGGEYP</sequence>
<dbReference type="InterPro" id="IPR038765">
    <property type="entry name" value="Papain-like_cys_pep_sf"/>
</dbReference>
<evidence type="ECO:0000259" key="1">
    <source>
        <dbReference type="Pfam" id="PF01841"/>
    </source>
</evidence>
<dbReference type="EMBL" id="JAFGIX010000071">
    <property type="protein sequence ID" value="MBN1574278.1"/>
    <property type="molecule type" value="Genomic_DNA"/>
</dbReference>
<dbReference type="InterPro" id="IPR002931">
    <property type="entry name" value="Transglutaminase-like"/>
</dbReference>
<accession>A0A9D8PQV6</accession>
<dbReference type="Gene3D" id="3.10.620.30">
    <property type="match status" value="1"/>
</dbReference>
<reference evidence="2" key="1">
    <citation type="journal article" date="2021" name="Environ. Microbiol.">
        <title>Genomic characterization of three novel Desulfobacterota classes expand the metabolic and phylogenetic diversity of the phylum.</title>
        <authorList>
            <person name="Murphy C.L."/>
            <person name="Biggerstaff J."/>
            <person name="Eichhorn A."/>
            <person name="Ewing E."/>
            <person name="Shahan R."/>
            <person name="Soriano D."/>
            <person name="Stewart S."/>
            <person name="VanMol K."/>
            <person name="Walker R."/>
            <person name="Walters P."/>
            <person name="Elshahed M.S."/>
            <person name="Youssef N.H."/>
        </authorList>
    </citation>
    <scope>NUCLEOTIDE SEQUENCE</scope>
    <source>
        <strain evidence="2">Zod_Metabat.24</strain>
    </source>
</reference>
<dbReference type="Proteomes" id="UP000809273">
    <property type="component" value="Unassembled WGS sequence"/>
</dbReference>
<gene>
    <name evidence="2" type="ORF">JW984_13855</name>
</gene>
<comment type="caution">
    <text evidence="2">The sequence shown here is derived from an EMBL/GenBank/DDBJ whole genome shotgun (WGS) entry which is preliminary data.</text>
</comment>
<dbReference type="SUPFAM" id="SSF54001">
    <property type="entry name" value="Cysteine proteinases"/>
    <property type="match status" value="1"/>
</dbReference>
<dbReference type="Pfam" id="PF01841">
    <property type="entry name" value="Transglut_core"/>
    <property type="match status" value="1"/>
</dbReference>
<proteinExistence type="predicted"/>
<reference evidence="2" key="2">
    <citation type="submission" date="2021-01" db="EMBL/GenBank/DDBJ databases">
        <authorList>
            <person name="Hahn C.R."/>
            <person name="Youssef N.H."/>
            <person name="Elshahed M."/>
        </authorList>
    </citation>
    <scope>NUCLEOTIDE SEQUENCE</scope>
    <source>
        <strain evidence="2">Zod_Metabat.24</strain>
    </source>
</reference>
<dbReference type="PANTHER" id="PTHR33490:SF3">
    <property type="entry name" value="CONSERVED INTEGRAL MEMBRANE PROTEIN"/>
    <property type="match status" value="1"/>
</dbReference>
<protein>
    <submittedName>
        <fullName evidence="2">Transglutaminase domain-containing protein</fullName>
    </submittedName>
</protein>
<organism evidence="2 3">
    <name type="scientific">Candidatus Zymogenus saltonus</name>
    <dbReference type="NCBI Taxonomy" id="2844893"/>
    <lineage>
        <taxon>Bacteria</taxon>
        <taxon>Deltaproteobacteria</taxon>
        <taxon>Candidatus Zymogenia</taxon>
        <taxon>Candidatus Zymogeniales</taxon>
        <taxon>Candidatus Zymogenaceae</taxon>
        <taxon>Candidatus Zymogenus</taxon>
    </lineage>
</organism>
<dbReference type="PANTHER" id="PTHR33490">
    <property type="entry name" value="BLR5614 PROTEIN-RELATED"/>
    <property type="match status" value="1"/>
</dbReference>
<evidence type="ECO:0000313" key="3">
    <source>
        <dbReference type="Proteomes" id="UP000809273"/>
    </source>
</evidence>